<gene>
    <name evidence="1" type="ORF">I5M19_00980</name>
</gene>
<dbReference type="Proteomes" id="UP000613193">
    <property type="component" value="Unassembled WGS sequence"/>
</dbReference>
<accession>A0A934PR12</accession>
<evidence type="ECO:0000313" key="1">
    <source>
        <dbReference type="EMBL" id="MBK0377862.1"/>
    </source>
</evidence>
<proteinExistence type="predicted"/>
<dbReference type="EMBL" id="JAEHFW010000001">
    <property type="protein sequence ID" value="MBK0377862.1"/>
    <property type="molecule type" value="Genomic_DNA"/>
</dbReference>
<sequence length="273" mass="29992">MKKRFTLITGLALILFAACKKESVRRVDSSAKKTIESSGTDTSHVSNLRINDVDPGPSTIVYLENGRYVAHFGFGDVDLGNVFFHSGSYVDGEAVNSVGIGSGPFVSIPYSYLEGTSSMNYFDDLSSFHTAWAHYINDDTDPTTNTTYTMPYIDDYINPSYGTVGIFKGVVVRDHGVASTLVIRDADFNYITYTPPRDMPTILGRIEDPVTHALYDVAGHDGIITEVYDANADPVAVFSGTYQQHFGGTPNVTIRVYTDTNTYFDFSGPTISW</sequence>
<reference evidence="1" key="1">
    <citation type="submission" date="2020-12" db="EMBL/GenBank/DDBJ databases">
        <title>Bacterial novel species Mucilaginibacter sp. SD-g isolated from soil.</title>
        <authorList>
            <person name="Jung H.-Y."/>
        </authorList>
    </citation>
    <scope>NUCLEOTIDE SEQUENCE</scope>
    <source>
        <strain evidence="1">SD-g</strain>
    </source>
</reference>
<dbReference type="AlphaFoldDB" id="A0A934PR12"/>
<organism evidence="1 2">
    <name type="scientific">Mucilaginibacter segetis</name>
    <dbReference type="NCBI Taxonomy" id="2793071"/>
    <lineage>
        <taxon>Bacteria</taxon>
        <taxon>Pseudomonadati</taxon>
        <taxon>Bacteroidota</taxon>
        <taxon>Sphingobacteriia</taxon>
        <taxon>Sphingobacteriales</taxon>
        <taxon>Sphingobacteriaceae</taxon>
        <taxon>Mucilaginibacter</taxon>
    </lineage>
</organism>
<evidence type="ECO:0000313" key="2">
    <source>
        <dbReference type="Proteomes" id="UP000613193"/>
    </source>
</evidence>
<name>A0A934PR12_9SPHI</name>
<dbReference type="PROSITE" id="PS51257">
    <property type="entry name" value="PROKAR_LIPOPROTEIN"/>
    <property type="match status" value="1"/>
</dbReference>
<dbReference type="RefSeq" id="WP_200063130.1">
    <property type="nucleotide sequence ID" value="NZ_JAEHFW010000001.1"/>
</dbReference>
<comment type="caution">
    <text evidence="1">The sequence shown here is derived from an EMBL/GenBank/DDBJ whole genome shotgun (WGS) entry which is preliminary data.</text>
</comment>
<keyword evidence="2" id="KW-1185">Reference proteome</keyword>
<protein>
    <submittedName>
        <fullName evidence="1">Uncharacterized protein</fullName>
    </submittedName>
</protein>